<evidence type="ECO:0000256" key="4">
    <source>
        <dbReference type="ARBA" id="ARBA00023043"/>
    </source>
</evidence>
<protein>
    <recommendedName>
        <fullName evidence="1">asparaginase</fullName>
        <ecNumber evidence="1">3.5.1.1</ecNumber>
    </recommendedName>
</protein>
<comment type="caution">
    <text evidence="13">The sequence shown here is derived from an EMBL/GenBank/DDBJ whole genome shotgun (WGS) entry which is preliminary data.</text>
</comment>
<dbReference type="SUPFAM" id="SSF53774">
    <property type="entry name" value="Glutaminase/Asparaginase"/>
    <property type="match status" value="1"/>
</dbReference>
<feature type="repeat" description="ANK" evidence="8">
    <location>
        <begin position="458"/>
        <end position="490"/>
    </location>
</feature>
<dbReference type="Gene3D" id="3.40.50.1170">
    <property type="entry name" value="L-asparaginase, N-terminal domain"/>
    <property type="match status" value="1"/>
</dbReference>
<dbReference type="EC" id="3.5.1.1" evidence="1"/>
<dbReference type="PRINTS" id="PR00139">
    <property type="entry name" value="ASNGLNASE"/>
</dbReference>
<dbReference type="Proteomes" id="UP000187209">
    <property type="component" value="Unassembled WGS sequence"/>
</dbReference>
<evidence type="ECO:0000256" key="7">
    <source>
        <dbReference type="PIRSR" id="PIRSR001220-2"/>
    </source>
</evidence>
<dbReference type="InterPro" id="IPR002110">
    <property type="entry name" value="Ankyrin_rpt"/>
</dbReference>
<evidence type="ECO:0000256" key="8">
    <source>
        <dbReference type="PROSITE-ProRule" id="PRU00023"/>
    </source>
</evidence>
<evidence type="ECO:0000313" key="14">
    <source>
        <dbReference type="Proteomes" id="UP000187209"/>
    </source>
</evidence>
<dbReference type="SUPFAM" id="SSF48403">
    <property type="entry name" value="Ankyrin repeat"/>
    <property type="match status" value="1"/>
</dbReference>
<dbReference type="GO" id="GO:0004067">
    <property type="term" value="F:asparaginase activity"/>
    <property type="evidence" value="ECO:0007669"/>
    <property type="project" value="UniProtKB-UniRule"/>
</dbReference>
<dbReference type="FunFam" id="3.40.50.40:FF:000001">
    <property type="entry name" value="L-asparaginase 1"/>
    <property type="match status" value="1"/>
</dbReference>
<evidence type="ECO:0000256" key="3">
    <source>
        <dbReference type="ARBA" id="ARBA00022801"/>
    </source>
</evidence>
<reference evidence="13 14" key="1">
    <citation type="submission" date="2016-11" db="EMBL/GenBank/DDBJ databases">
        <title>The macronuclear genome of Stentor coeruleus: a giant cell with tiny introns.</title>
        <authorList>
            <person name="Slabodnick M."/>
            <person name="Ruby J.G."/>
            <person name="Reiff S.B."/>
            <person name="Swart E.C."/>
            <person name="Gosai S."/>
            <person name="Prabakaran S."/>
            <person name="Witkowska E."/>
            <person name="Larue G.E."/>
            <person name="Fisher S."/>
            <person name="Freeman R.M."/>
            <person name="Gunawardena J."/>
            <person name="Chu W."/>
            <person name="Stover N.A."/>
            <person name="Gregory B.D."/>
            <person name="Nowacki M."/>
            <person name="Derisi J."/>
            <person name="Roy S.W."/>
            <person name="Marshall W.F."/>
            <person name="Sood P."/>
        </authorList>
    </citation>
    <scope>NUCLEOTIDE SEQUENCE [LARGE SCALE GENOMIC DNA]</scope>
    <source>
        <strain evidence="13">WM001</strain>
    </source>
</reference>
<dbReference type="Pfam" id="PF12796">
    <property type="entry name" value="Ank_2"/>
    <property type="match status" value="2"/>
</dbReference>
<feature type="domain" description="L-asparaginase N-terminal" evidence="11">
    <location>
        <begin position="29"/>
        <end position="243"/>
    </location>
</feature>
<dbReference type="InterPro" id="IPR006033">
    <property type="entry name" value="AsnA_fam"/>
</dbReference>
<dbReference type="InterPro" id="IPR027473">
    <property type="entry name" value="L-asparaginase_C"/>
</dbReference>
<feature type="active site" evidence="10">
    <location>
        <position position="141"/>
    </location>
</feature>
<keyword evidence="2" id="KW-0677">Repeat</keyword>
<dbReference type="SFLD" id="SFLDS00057">
    <property type="entry name" value="Glutaminase/Asparaginase"/>
    <property type="match status" value="1"/>
</dbReference>
<dbReference type="PROSITE" id="PS00144">
    <property type="entry name" value="ASN_GLN_ASE_1"/>
    <property type="match status" value="1"/>
</dbReference>
<dbReference type="InterPro" id="IPR041725">
    <property type="entry name" value="L-asparaginase_I"/>
</dbReference>
<evidence type="ECO:0000256" key="1">
    <source>
        <dbReference type="ARBA" id="ARBA00012920"/>
    </source>
</evidence>
<comment type="similarity">
    <text evidence="5">In the N-terminal section; belongs to the asparaginase 1 family.</text>
</comment>
<dbReference type="FunFam" id="3.40.50.1170:FF:000003">
    <property type="entry name" value="60 kDa lysophospholipase"/>
    <property type="match status" value="1"/>
</dbReference>
<dbReference type="SMART" id="SM00870">
    <property type="entry name" value="Asparaginase"/>
    <property type="match status" value="1"/>
</dbReference>
<dbReference type="SMART" id="SM00248">
    <property type="entry name" value="ANK"/>
    <property type="match status" value="4"/>
</dbReference>
<gene>
    <name evidence="13" type="ORF">SteCoe_34819</name>
</gene>
<dbReference type="PROSITE" id="PS50088">
    <property type="entry name" value="ANK_REPEAT"/>
    <property type="match status" value="2"/>
</dbReference>
<evidence type="ECO:0000256" key="6">
    <source>
        <dbReference type="PIRSR" id="PIRSR001220-1"/>
    </source>
</evidence>
<dbReference type="PANTHER" id="PTHR11707">
    <property type="entry name" value="L-ASPARAGINASE"/>
    <property type="match status" value="1"/>
</dbReference>
<dbReference type="InterPro" id="IPR020827">
    <property type="entry name" value="Asparaginase/glutaminase_AS1"/>
</dbReference>
<dbReference type="PANTHER" id="PTHR11707:SF28">
    <property type="entry name" value="60 KDA LYSOPHOSPHOLIPASE"/>
    <property type="match status" value="1"/>
</dbReference>
<dbReference type="InterPro" id="IPR036152">
    <property type="entry name" value="Asp/glu_Ase-like_sf"/>
</dbReference>
<feature type="repeat" description="ANK" evidence="8">
    <location>
        <begin position="491"/>
        <end position="523"/>
    </location>
</feature>
<feature type="active site" evidence="9">
    <location>
        <position position="38"/>
    </location>
</feature>
<evidence type="ECO:0000256" key="2">
    <source>
        <dbReference type="ARBA" id="ARBA00022737"/>
    </source>
</evidence>
<dbReference type="PIRSF" id="PIRSF001220">
    <property type="entry name" value="L-ASNase_gatD"/>
    <property type="match status" value="1"/>
</dbReference>
<evidence type="ECO:0000256" key="5">
    <source>
        <dbReference type="ARBA" id="ARBA00061199"/>
    </source>
</evidence>
<dbReference type="EMBL" id="MPUH01001418">
    <property type="protein sequence ID" value="OMJ67896.1"/>
    <property type="molecule type" value="Genomic_DNA"/>
</dbReference>
<keyword evidence="14" id="KW-1185">Reference proteome</keyword>
<dbReference type="PIRSF" id="PIRSF500176">
    <property type="entry name" value="L_ASNase"/>
    <property type="match status" value="1"/>
</dbReference>
<feature type="domain" description="Asparaginase/glutaminase C-terminal" evidence="12">
    <location>
        <begin position="262"/>
        <end position="377"/>
    </location>
</feature>
<dbReference type="Gene3D" id="3.40.50.40">
    <property type="match status" value="1"/>
</dbReference>
<dbReference type="GO" id="GO:0006528">
    <property type="term" value="P:asparagine metabolic process"/>
    <property type="evidence" value="ECO:0007669"/>
    <property type="project" value="UniProtKB-ARBA"/>
</dbReference>
<dbReference type="NCBIfam" id="TIGR00519">
    <property type="entry name" value="asnASE_I"/>
    <property type="match status" value="1"/>
</dbReference>
<feature type="binding site" evidence="7">
    <location>
        <position position="110"/>
    </location>
    <ligand>
        <name>substrate</name>
    </ligand>
</feature>
<dbReference type="Gene3D" id="1.25.40.20">
    <property type="entry name" value="Ankyrin repeat-containing domain"/>
    <property type="match status" value="2"/>
</dbReference>
<dbReference type="InterPro" id="IPR037152">
    <property type="entry name" value="L-asparaginase_N_sf"/>
</dbReference>
<dbReference type="CDD" id="cd08963">
    <property type="entry name" value="L-asparaginase_I"/>
    <property type="match status" value="1"/>
</dbReference>
<organism evidence="13 14">
    <name type="scientific">Stentor coeruleus</name>
    <dbReference type="NCBI Taxonomy" id="5963"/>
    <lineage>
        <taxon>Eukaryota</taxon>
        <taxon>Sar</taxon>
        <taxon>Alveolata</taxon>
        <taxon>Ciliophora</taxon>
        <taxon>Postciliodesmatophora</taxon>
        <taxon>Heterotrichea</taxon>
        <taxon>Heterotrichida</taxon>
        <taxon>Stentoridae</taxon>
        <taxon>Stentor</taxon>
    </lineage>
</organism>
<dbReference type="Pfam" id="PF17763">
    <property type="entry name" value="Asparaginase_C"/>
    <property type="match status" value="1"/>
</dbReference>
<accession>A0A1R2ATR4</accession>
<evidence type="ECO:0000259" key="12">
    <source>
        <dbReference type="Pfam" id="PF17763"/>
    </source>
</evidence>
<sequence>MSMAFHNDIAEGLHRKMKRDSHVDHKDSKVLIIYTGGTIGMVHSQSGYVPATNIFANALRQNLRFHDPDEHALRLLTHAGYSDDMFITPLSFYKKRISYRLIELSPLLDSSNMQMKNWIEIAEVIEKNYYDYDGFLVLHGTDTMAYTASILSFILENLQKPVILTGSQIPYFEVRTDAAKNLLDALTIAGHFNIPEVCLYFSNKLFRGNRTSKIDNSGFDSFNSPNCSYLVKSGISYKVKWDHIRHPRIEGRFYVQKILEENISILHIFPIITLKAIQSATQEPAKAVIIMSYGTGNIPSNRIEFLEELKKASERGVILLNITQCQVGGTTSDYECGKILMQAGVVLGRDITLESAVTKLSYLLGKYTNQPNIIRKLLRENLRGEITIEESNFSFSYSMQNLLESIGNSLGLYSHAEKAHILNKCVTMLAHDAAFDGHIEDLKKFGEDHLSMERKDHEGRTLLHVACRTGNAALVDYLLEQNVMINPVDSSGNTPLLLAIQRDYIKIAEKLIEKGGDVRNKSDYLAYIICDAAKSGHVPKLHLLVSAGVNVNTFDFQGRTAGHAAVINNQIDAVKYLKEHTEFNWDCKDVLGFTPLDIAEKLELTEIIALLKEEEEDYY</sequence>
<dbReference type="Pfam" id="PF00710">
    <property type="entry name" value="Asparaginase"/>
    <property type="match status" value="1"/>
</dbReference>
<feature type="active site" description="O-isoaspartyl threonine intermediate" evidence="6">
    <location>
        <position position="38"/>
    </location>
</feature>
<dbReference type="InterPro" id="IPR027475">
    <property type="entry name" value="Asparaginase/glutaminase_AS2"/>
</dbReference>
<proteinExistence type="inferred from homology"/>
<name>A0A1R2ATR4_9CILI</name>
<dbReference type="OrthoDB" id="427002at2759"/>
<keyword evidence="4 8" id="KW-0040">ANK repeat</keyword>
<evidence type="ECO:0000259" key="11">
    <source>
        <dbReference type="Pfam" id="PF00710"/>
    </source>
</evidence>
<dbReference type="PROSITE" id="PS51732">
    <property type="entry name" value="ASN_GLN_ASE_3"/>
    <property type="match status" value="1"/>
</dbReference>
<dbReference type="PROSITE" id="PS00917">
    <property type="entry name" value="ASN_GLN_ASE_2"/>
    <property type="match status" value="1"/>
</dbReference>
<dbReference type="InterPro" id="IPR036770">
    <property type="entry name" value="Ankyrin_rpt-contain_sf"/>
</dbReference>
<dbReference type="InterPro" id="IPR006034">
    <property type="entry name" value="Asparaginase/glutaminase-like"/>
</dbReference>
<feature type="binding site" evidence="7">
    <location>
        <begin position="141"/>
        <end position="142"/>
    </location>
    <ligand>
        <name>substrate</name>
    </ligand>
</feature>
<dbReference type="InterPro" id="IPR027474">
    <property type="entry name" value="L-asparaginase_N"/>
</dbReference>
<keyword evidence="3" id="KW-0378">Hydrolase</keyword>
<dbReference type="InterPro" id="IPR040919">
    <property type="entry name" value="Asparaginase_C"/>
</dbReference>
<evidence type="ECO:0000313" key="13">
    <source>
        <dbReference type="EMBL" id="OMJ67896.1"/>
    </source>
</evidence>
<dbReference type="AlphaFoldDB" id="A0A1R2ATR4"/>
<dbReference type="PROSITE" id="PS50297">
    <property type="entry name" value="ANK_REP_REGION"/>
    <property type="match status" value="2"/>
</dbReference>
<evidence type="ECO:0000256" key="9">
    <source>
        <dbReference type="PROSITE-ProRule" id="PRU10099"/>
    </source>
</evidence>
<evidence type="ECO:0000256" key="10">
    <source>
        <dbReference type="PROSITE-ProRule" id="PRU10100"/>
    </source>
</evidence>